<accession>A0A8B6D2W6</accession>
<name>A0A8B6D2W6_MYTGA</name>
<gene>
    <name evidence="2" type="ORF">MGAL_10B024975</name>
</gene>
<protein>
    <submittedName>
        <fullName evidence="2">Uncharacterized protein</fullName>
    </submittedName>
</protein>
<organism evidence="2 3">
    <name type="scientific">Mytilus galloprovincialis</name>
    <name type="common">Mediterranean mussel</name>
    <dbReference type="NCBI Taxonomy" id="29158"/>
    <lineage>
        <taxon>Eukaryota</taxon>
        <taxon>Metazoa</taxon>
        <taxon>Spiralia</taxon>
        <taxon>Lophotrochozoa</taxon>
        <taxon>Mollusca</taxon>
        <taxon>Bivalvia</taxon>
        <taxon>Autobranchia</taxon>
        <taxon>Pteriomorphia</taxon>
        <taxon>Mytilida</taxon>
        <taxon>Mytiloidea</taxon>
        <taxon>Mytilidae</taxon>
        <taxon>Mytilinae</taxon>
        <taxon>Mytilus</taxon>
    </lineage>
</organism>
<dbReference type="SUPFAM" id="SSF50969">
    <property type="entry name" value="YVTN repeat-like/Quinoprotein amine dehydrogenase"/>
    <property type="match status" value="1"/>
</dbReference>
<dbReference type="Proteomes" id="UP000596742">
    <property type="component" value="Unassembled WGS sequence"/>
</dbReference>
<feature type="region of interest" description="Disordered" evidence="1">
    <location>
        <begin position="87"/>
        <end position="120"/>
    </location>
</feature>
<evidence type="ECO:0000313" key="3">
    <source>
        <dbReference type="Proteomes" id="UP000596742"/>
    </source>
</evidence>
<evidence type="ECO:0000256" key="1">
    <source>
        <dbReference type="SAM" id="MobiDB-lite"/>
    </source>
</evidence>
<feature type="region of interest" description="Disordered" evidence="1">
    <location>
        <begin position="39"/>
        <end position="60"/>
    </location>
</feature>
<evidence type="ECO:0000313" key="2">
    <source>
        <dbReference type="EMBL" id="VDI13012.1"/>
    </source>
</evidence>
<keyword evidence="3" id="KW-1185">Reference proteome</keyword>
<comment type="caution">
    <text evidence="2">The sequence shown here is derived from an EMBL/GenBank/DDBJ whole genome shotgun (WGS) entry which is preliminary data.</text>
</comment>
<dbReference type="AlphaFoldDB" id="A0A8B6D2W6"/>
<dbReference type="InterPro" id="IPR011044">
    <property type="entry name" value="Quino_amine_DH_bsu"/>
</dbReference>
<dbReference type="OrthoDB" id="6131095at2759"/>
<dbReference type="EMBL" id="UYJE01002704">
    <property type="protein sequence ID" value="VDI13012.1"/>
    <property type="molecule type" value="Genomic_DNA"/>
</dbReference>
<sequence length="416" mass="47067">MVRTSYCIHLPSNTSASSSVDFPNTSSFLEQQPKHENIAINSVKIPDPHDSDNGNETNDADRAQPLLSVHCHLEAICLPRLERSISENTHSSSPRECPNLTTSTTNFAPTHGEDFRSTSNNDQCEDLLQRCEKLYESNLKKEHNIDSDKKCTVGSMVMTSDNQLLIVDKENNRLKVLDEANMWHDINEPKSKYIRITPLYKNFIAAIFSDEGKIQYIQISADKMVYTGKEIDLKTLGKSVCCFNIAYSKNHFAVRIELGLKGRFVILNTDGDILHIFWNSKRRFGECNENSVEIALSYSERCIFISSFDRNAVYCVNFNGHTRWSTPVSCPKGILYVSNTDLLCQQNIILACQSPNVIYQIDSKSGKLTLLIEEKDGINVTNCIGYKETETEYLLYTDSNTGNIFEFSLTAKNLET</sequence>
<proteinExistence type="predicted"/>
<feature type="compositionally biased region" description="Polar residues" evidence="1">
    <location>
        <begin position="87"/>
        <end position="108"/>
    </location>
</feature>
<reference evidence="2" key="1">
    <citation type="submission" date="2018-11" db="EMBL/GenBank/DDBJ databases">
        <authorList>
            <person name="Alioto T."/>
            <person name="Alioto T."/>
        </authorList>
    </citation>
    <scope>NUCLEOTIDE SEQUENCE</scope>
</reference>